<evidence type="ECO:0000259" key="2">
    <source>
        <dbReference type="PROSITE" id="PS51724"/>
    </source>
</evidence>
<dbReference type="RefSeq" id="WP_085877037.1">
    <property type="nucleotide sequence ID" value="NZ_FWFZ01000001.1"/>
</dbReference>
<organism evidence="3 4">
    <name type="scientific">Roseisalinus antarcticus</name>
    <dbReference type="NCBI Taxonomy" id="254357"/>
    <lineage>
        <taxon>Bacteria</taxon>
        <taxon>Pseudomonadati</taxon>
        <taxon>Pseudomonadota</taxon>
        <taxon>Alphaproteobacteria</taxon>
        <taxon>Rhodobacterales</taxon>
        <taxon>Roseobacteraceae</taxon>
        <taxon>Roseisalinus</taxon>
    </lineage>
</organism>
<protein>
    <submittedName>
        <fullName evidence="3">Sporulation related domain protein</fullName>
    </submittedName>
</protein>
<gene>
    <name evidence="3" type="ORF">ROA7023_00090</name>
</gene>
<keyword evidence="1" id="KW-0812">Transmembrane</keyword>
<dbReference type="PROSITE" id="PS51724">
    <property type="entry name" value="SPOR"/>
    <property type="match status" value="1"/>
</dbReference>
<dbReference type="Gene3D" id="3.30.70.1070">
    <property type="entry name" value="Sporulation related repeat"/>
    <property type="match status" value="1"/>
</dbReference>
<keyword evidence="1" id="KW-0472">Membrane</keyword>
<dbReference type="OrthoDB" id="8479416at2"/>
<keyword evidence="1" id="KW-1133">Transmembrane helix</keyword>
<sequence>MADYSYGADAPETGFRASTLVNLTGAVLSLALVAGVGVWSYKLVKRDVSGIPVVRAIEGPMREQPADPGGEVALHRGLSVNAVAAEGQAGAPEDRLTLAPRDIELAAEDLELAPAVPDPVIEASADADDSAEALAGISAMVAEAADEIAGADPLADALLDNDVPLTADQIQALADQIAQGVAPLTALDMEAGEVQLALDGAPVVSVIPASVPGVSRSLRPQPRPMRISGIEPTAARTPSASDLALVDPATIPPGTRLVQLGAFESEAVAAAQWRQISGRFADYMGGKAPVIQQTESAGRTLWRLRATGFEDLSEARRFCAALVAEDALCMSVVSR</sequence>
<reference evidence="3 4" key="1">
    <citation type="submission" date="2017-03" db="EMBL/GenBank/DDBJ databases">
        <authorList>
            <person name="Afonso C.L."/>
            <person name="Miller P.J."/>
            <person name="Scott M.A."/>
            <person name="Spackman E."/>
            <person name="Goraichik I."/>
            <person name="Dimitrov K.M."/>
            <person name="Suarez D.L."/>
            <person name="Swayne D.E."/>
        </authorList>
    </citation>
    <scope>NUCLEOTIDE SEQUENCE [LARGE SCALE GENOMIC DNA]</scope>
    <source>
        <strain evidence="3 4">CECT 7023</strain>
    </source>
</reference>
<evidence type="ECO:0000313" key="4">
    <source>
        <dbReference type="Proteomes" id="UP000193900"/>
    </source>
</evidence>
<dbReference type="GO" id="GO:0042834">
    <property type="term" value="F:peptidoglycan binding"/>
    <property type="evidence" value="ECO:0007669"/>
    <property type="project" value="InterPro"/>
</dbReference>
<dbReference type="InterPro" id="IPR007730">
    <property type="entry name" value="SPOR-like_dom"/>
</dbReference>
<feature type="transmembrane region" description="Helical" evidence="1">
    <location>
        <begin position="20"/>
        <end position="41"/>
    </location>
</feature>
<dbReference type="Proteomes" id="UP000193900">
    <property type="component" value="Unassembled WGS sequence"/>
</dbReference>
<evidence type="ECO:0000256" key="1">
    <source>
        <dbReference type="SAM" id="Phobius"/>
    </source>
</evidence>
<name>A0A1Y5RCE4_9RHOB</name>
<evidence type="ECO:0000313" key="3">
    <source>
        <dbReference type="EMBL" id="SLN13847.1"/>
    </source>
</evidence>
<dbReference type="AlphaFoldDB" id="A0A1Y5RCE4"/>
<dbReference type="Pfam" id="PF05036">
    <property type="entry name" value="SPOR"/>
    <property type="match status" value="1"/>
</dbReference>
<dbReference type="EMBL" id="FWFZ01000001">
    <property type="protein sequence ID" value="SLN13847.1"/>
    <property type="molecule type" value="Genomic_DNA"/>
</dbReference>
<keyword evidence="4" id="KW-1185">Reference proteome</keyword>
<proteinExistence type="predicted"/>
<accession>A0A1Y5RCE4</accession>
<dbReference type="InterPro" id="IPR036680">
    <property type="entry name" value="SPOR-like_sf"/>
</dbReference>
<feature type="domain" description="SPOR" evidence="2">
    <location>
        <begin position="250"/>
        <end position="335"/>
    </location>
</feature>